<comment type="cofactor">
    <cofactor evidence="1">
        <name>FMN</name>
        <dbReference type="ChEBI" id="CHEBI:58210"/>
    </cofactor>
</comment>
<protein>
    <recommendedName>
        <fullName evidence="3">tRNA-dihydrouridine(47) synthase [NAD(P)(+)]</fullName>
        <ecNumber evidence="3">1.3.1.89</ecNumber>
    </recommendedName>
</protein>
<dbReference type="InterPro" id="IPR035587">
    <property type="entry name" value="DUS-like_FMN-bd"/>
</dbReference>
<comment type="caution">
    <text evidence="21">The sequence shown here is derived from an EMBL/GenBank/DDBJ whole genome shotgun (WGS) entry which is preliminary data.</text>
</comment>
<evidence type="ECO:0000256" key="14">
    <source>
        <dbReference type="ARBA" id="ARBA00023027"/>
    </source>
</evidence>
<keyword evidence="5" id="KW-0288">FMN</keyword>
<dbReference type="EC" id="1.3.1.89" evidence="3"/>
<keyword evidence="11" id="KW-0862">Zinc</keyword>
<evidence type="ECO:0000256" key="10">
    <source>
        <dbReference type="ARBA" id="ARBA00022771"/>
    </source>
</evidence>
<comment type="catalytic activity">
    <reaction evidence="15">
        <text>5,6-dihydrouridine(47) in tRNA + NAD(+) = uridine(47) in tRNA + NADH + H(+)</text>
        <dbReference type="Rhea" id="RHEA:53364"/>
        <dbReference type="Rhea" id="RHEA-COMP:13539"/>
        <dbReference type="Rhea" id="RHEA-COMP:13540"/>
        <dbReference type="ChEBI" id="CHEBI:15378"/>
        <dbReference type="ChEBI" id="CHEBI:57540"/>
        <dbReference type="ChEBI" id="CHEBI:57945"/>
        <dbReference type="ChEBI" id="CHEBI:65315"/>
        <dbReference type="ChEBI" id="CHEBI:74443"/>
        <dbReference type="EC" id="1.3.1.89"/>
    </reaction>
    <physiologicalReaction direction="right-to-left" evidence="15">
        <dbReference type="Rhea" id="RHEA:53366"/>
    </physiologicalReaction>
</comment>
<keyword evidence="9" id="KW-0677">Repeat</keyword>
<feature type="domain" description="DUS-like FMN-binding" evidence="20">
    <location>
        <begin position="169"/>
        <end position="397"/>
    </location>
</feature>
<evidence type="ECO:0000256" key="8">
    <source>
        <dbReference type="ARBA" id="ARBA00022723"/>
    </source>
</evidence>
<dbReference type="GO" id="GO:0102265">
    <property type="term" value="F:tRNA-dihydrouridine47 synthase activity"/>
    <property type="evidence" value="ECO:0007669"/>
    <property type="project" value="UniProtKB-EC"/>
</dbReference>
<dbReference type="GO" id="GO:0008270">
    <property type="term" value="F:zinc ion binding"/>
    <property type="evidence" value="ECO:0007669"/>
    <property type="project" value="UniProtKB-KW"/>
</dbReference>
<evidence type="ECO:0000256" key="6">
    <source>
        <dbReference type="ARBA" id="ARBA00022664"/>
    </source>
</evidence>
<keyword evidence="7" id="KW-0819">tRNA processing</keyword>
<organism evidence="21 22">
    <name type="scientific">Fasciolopsis buskii</name>
    <dbReference type="NCBI Taxonomy" id="27845"/>
    <lineage>
        <taxon>Eukaryota</taxon>
        <taxon>Metazoa</taxon>
        <taxon>Spiralia</taxon>
        <taxon>Lophotrochozoa</taxon>
        <taxon>Platyhelminthes</taxon>
        <taxon>Trematoda</taxon>
        <taxon>Digenea</taxon>
        <taxon>Plagiorchiida</taxon>
        <taxon>Echinostomata</taxon>
        <taxon>Echinostomatoidea</taxon>
        <taxon>Fasciolidae</taxon>
        <taxon>Fasciolopsis</taxon>
    </lineage>
</organism>
<evidence type="ECO:0000256" key="17">
    <source>
        <dbReference type="ARBA" id="ARBA00049447"/>
    </source>
</evidence>
<dbReference type="GO" id="GO:0006397">
    <property type="term" value="P:mRNA processing"/>
    <property type="evidence" value="ECO:0007669"/>
    <property type="project" value="UniProtKB-KW"/>
</dbReference>
<keyword evidence="6" id="KW-0507">mRNA processing</keyword>
<evidence type="ECO:0000256" key="3">
    <source>
        <dbReference type="ARBA" id="ARBA00012376"/>
    </source>
</evidence>
<keyword evidence="12" id="KW-0521">NADP</keyword>
<keyword evidence="22" id="KW-1185">Reference proteome</keyword>
<evidence type="ECO:0000256" key="19">
    <source>
        <dbReference type="SAM" id="MobiDB-lite"/>
    </source>
</evidence>
<feature type="non-terminal residue" evidence="21">
    <location>
        <position position="1"/>
    </location>
</feature>
<dbReference type="CDD" id="cd02801">
    <property type="entry name" value="DUS_like_FMN"/>
    <property type="match status" value="1"/>
</dbReference>
<comment type="catalytic activity">
    <reaction evidence="16">
        <text>a 5,6-dihydrouridine in mRNA + NAD(+) = a uridine in mRNA + NADH + H(+)</text>
        <dbReference type="Rhea" id="RHEA:69851"/>
        <dbReference type="Rhea" id="RHEA-COMP:14658"/>
        <dbReference type="Rhea" id="RHEA-COMP:17789"/>
        <dbReference type="ChEBI" id="CHEBI:15378"/>
        <dbReference type="ChEBI" id="CHEBI:57540"/>
        <dbReference type="ChEBI" id="CHEBI:57945"/>
        <dbReference type="ChEBI" id="CHEBI:65315"/>
        <dbReference type="ChEBI" id="CHEBI:74443"/>
    </reaction>
    <physiologicalReaction direction="right-to-left" evidence="16">
        <dbReference type="Rhea" id="RHEA:69853"/>
    </physiologicalReaction>
</comment>
<evidence type="ECO:0000256" key="7">
    <source>
        <dbReference type="ARBA" id="ARBA00022694"/>
    </source>
</evidence>
<evidence type="ECO:0000256" key="5">
    <source>
        <dbReference type="ARBA" id="ARBA00022643"/>
    </source>
</evidence>
<comment type="catalytic activity">
    <reaction evidence="17">
        <text>a 5,6-dihydrouridine in mRNA + NADP(+) = a uridine in mRNA + NADPH + H(+)</text>
        <dbReference type="Rhea" id="RHEA:69855"/>
        <dbReference type="Rhea" id="RHEA-COMP:14658"/>
        <dbReference type="Rhea" id="RHEA-COMP:17789"/>
        <dbReference type="ChEBI" id="CHEBI:15378"/>
        <dbReference type="ChEBI" id="CHEBI:57783"/>
        <dbReference type="ChEBI" id="CHEBI:58349"/>
        <dbReference type="ChEBI" id="CHEBI:65315"/>
        <dbReference type="ChEBI" id="CHEBI:74443"/>
    </reaction>
    <physiologicalReaction direction="right-to-left" evidence="17">
        <dbReference type="Rhea" id="RHEA:69857"/>
    </physiologicalReaction>
</comment>
<dbReference type="Proteomes" id="UP000728185">
    <property type="component" value="Unassembled WGS sequence"/>
</dbReference>
<reference evidence="21" key="1">
    <citation type="submission" date="2019-05" db="EMBL/GenBank/DDBJ databases">
        <title>Annotation for the trematode Fasciolopsis buski.</title>
        <authorList>
            <person name="Choi Y.-J."/>
        </authorList>
    </citation>
    <scope>NUCLEOTIDE SEQUENCE</scope>
    <source>
        <strain evidence="21">HT</strain>
        <tissue evidence="21">Whole worm</tissue>
    </source>
</reference>
<gene>
    <name evidence="21" type="ORF">FBUS_07948</name>
</gene>
<evidence type="ECO:0000313" key="21">
    <source>
        <dbReference type="EMBL" id="KAA0199659.1"/>
    </source>
</evidence>
<keyword evidence="14" id="KW-0520">NAD</keyword>
<keyword evidence="4" id="KW-0285">Flavoprotein</keyword>
<comment type="similarity">
    <text evidence="2">Belongs to the Dus family. Dus3 subfamily.</text>
</comment>
<evidence type="ECO:0000256" key="9">
    <source>
        <dbReference type="ARBA" id="ARBA00022737"/>
    </source>
</evidence>
<evidence type="ECO:0000313" key="22">
    <source>
        <dbReference type="Proteomes" id="UP000728185"/>
    </source>
</evidence>
<dbReference type="InterPro" id="IPR013785">
    <property type="entry name" value="Aldolase_TIM"/>
</dbReference>
<evidence type="ECO:0000256" key="16">
    <source>
        <dbReference type="ARBA" id="ARBA00048342"/>
    </source>
</evidence>
<name>A0A8E0VP25_9TREM</name>
<keyword evidence="13" id="KW-0560">Oxidoreductase</keyword>
<sequence length="511" mass="56945">FPGPSSTNKEGSNNAAVCACPYIEKGCRYSHDIGAAEARQASDIPGICPVLLARGSCPAGVLCRWRGSHSSENVPSIASGDPVDPYSNNLASEVRAKLMKNQYSFDRAEAIVKFLGKFRDPPNTEHAKPQLEMPNAVPTRPLGHVTDEDQIRTRSCEKRKIDFTSKLFLAPLTTLGNLPFRRVCKRLGAEITCGEMALATQLLQGRQSEWALLRRHSSEDIFGVQICGAHADTMTKAAQLIDENCDVDFVDVNCACPIELIWKKGAGSGLLTHPSRLESIIRGVDQVLRKAVVTVKMRSAIKEHKNIAHQLIPGIQQAGAVLITIHGRSREQRYTNLANWDYLRECAEIARPGLLFGNGDVLTYDDYVSKKEASGVSGVMIARGALIKPWIFTEIREGRTWDISSAERLDILREFVNYGLELWGSDTRGVETTRRFLLEWLSFLHRYIPYGILERVPQRINERPPPYFGRNDLETLMASESAADWIRISEMLLGPVPEGFQFTPKHKANAF</sequence>
<dbReference type="AlphaFoldDB" id="A0A8E0VP25"/>
<evidence type="ECO:0000259" key="20">
    <source>
        <dbReference type="Pfam" id="PF01207"/>
    </source>
</evidence>
<evidence type="ECO:0000256" key="13">
    <source>
        <dbReference type="ARBA" id="ARBA00023002"/>
    </source>
</evidence>
<dbReference type="Gene3D" id="3.20.20.70">
    <property type="entry name" value="Aldolase class I"/>
    <property type="match status" value="1"/>
</dbReference>
<dbReference type="PANTHER" id="PTHR45846">
    <property type="entry name" value="TRNA-DIHYDROURIDINE(47) SYNTHASE [NAD(P)(+)]-LIKE"/>
    <property type="match status" value="1"/>
</dbReference>
<dbReference type="GO" id="GO:0003723">
    <property type="term" value="F:RNA binding"/>
    <property type="evidence" value="ECO:0007669"/>
    <property type="project" value="TreeGrafter"/>
</dbReference>
<proteinExistence type="inferred from homology"/>
<keyword evidence="10" id="KW-0863">Zinc-finger</keyword>
<evidence type="ECO:0000256" key="15">
    <source>
        <dbReference type="ARBA" id="ARBA00048266"/>
    </source>
</evidence>
<dbReference type="SUPFAM" id="SSF51395">
    <property type="entry name" value="FMN-linked oxidoreductases"/>
    <property type="match status" value="1"/>
</dbReference>
<accession>A0A8E0VP25</accession>
<dbReference type="PANTHER" id="PTHR45846:SF1">
    <property type="entry name" value="TRNA-DIHYDROURIDINE(47) SYNTHASE [NAD(P)(+)]-LIKE"/>
    <property type="match status" value="1"/>
</dbReference>
<evidence type="ECO:0000256" key="18">
    <source>
        <dbReference type="ARBA" id="ARBA00049513"/>
    </source>
</evidence>
<dbReference type="OrthoDB" id="259935at2759"/>
<evidence type="ECO:0000256" key="11">
    <source>
        <dbReference type="ARBA" id="ARBA00022833"/>
    </source>
</evidence>
<evidence type="ECO:0000256" key="4">
    <source>
        <dbReference type="ARBA" id="ARBA00022630"/>
    </source>
</evidence>
<dbReference type="FunFam" id="3.20.20.70:FF:000067">
    <property type="entry name" value="tRNA-dihydrouridine(47) synthase [NAD(P)(+)]"/>
    <property type="match status" value="1"/>
</dbReference>
<dbReference type="Pfam" id="PF01207">
    <property type="entry name" value="Dus"/>
    <property type="match status" value="1"/>
</dbReference>
<comment type="catalytic activity">
    <reaction evidence="18">
        <text>5,6-dihydrouridine(47) in tRNA + NADP(+) = uridine(47) in tRNA + NADPH + H(+)</text>
        <dbReference type="Rhea" id="RHEA:53360"/>
        <dbReference type="Rhea" id="RHEA-COMP:13539"/>
        <dbReference type="Rhea" id="RHEA-COMP:13540"/>
        <dbReference type="ChEBI" id="CHEBI:15378"/>
        <dbReference type="ChEBI" id="CHEBI:57783"/>
        <dbReference type="ChEBI" id="CHEBI:58349"/>
        <dbReference type="ChEBI" id="CHEBI:65315"/>
        <dbReference type="ChEBI" id="CHEBI:74443"/>
        <dbReference type="EC" id="1.3.1.89"/>
    </reaction>
    <physiologicalReaction direction="right-to-left" evidence="18">
        <dbReference type="Rhea" id="RHEA:53362"/>
    </physiologicalReaction>
</comment>
<keyword evidence="8" id="KW-0479">Metal-binding</keyword>
<evidence type="ECO:0000256" key="1">
    <source>
        <dbReference type="ARBA" id="ARBA00001917"/>
    </source>
</evidence>
<dbReference type="EMBL" id="LUCM01000994">
    <property type="protein sequence ID" value="KAA0199659.1"/>
    <property type="molecule type" value="Genomic_DNA"/>
</dbReference>
<evidence type="ECO:0000256" key="2">
    <source>
        <dbReference type="ARBA" id="ARBA00005451"/>
    </source>
</evidence>
<evidence type="ECO:0000256" key="12">
    <source>
        <dbReference type="ARBA" id="ARBA00022857"/>
    </source>
</evidence>
<feature type="region of interest" description="Disordered" evidence="19">
    <location>
        <begin position="124"/>
        <end position="143"/>
    </location>
</feature>